<dbReference type="Pfam" id="PF00988">
    <property type="entry name" value="CPSase_sm_chain"/>
    <property type="match status" value="1"/>
</dbReference>
<dbReference type="InterPro" id="IPR050472">
    <property type="entry name" value="Anth_synth/Amidotransfase"/>
</dbReference>
<evidence type="ECO:0000313" key="11">
    <source>
        <dbReference type="Proteomes" id="UP000187158"/>
    </source>
</evidence>
<dbReference type="InterPro" id="IPR006274">
    <property type="entry name" value="CarbamoylP_synth_ssu"/>
</dbReference>
<dbReference type="SUPFAM" id="SSF52317">
    <property type="entry name" value="Class I glutamine amidotransferase-like"/>
    <property type="match status" value="1"/>
</dbReference>
<dbReference type="InterPro" id="IPR029062">
    <property type="entry name" value="Class_I_gatase-like"/>
</dbReference>
<comment type="function">
    <text evidence="8">Small subunit of the glutamine-dependent carbamoyl phosphate synthetase (CPSase). CPSase catalyzes the formation of carbamoyl phosphate from the ammonia moiety of glutamine, carbonate, and phosphate donated by ATP, constituting the first step of 2 biosynthetic pathways, one leading to arginine and/or urea and the other to pyrimidine nucleotides. The small subunit (glutamine amidotransferase) binds and cleaves glutamine to supply the large subunit with the substrate ammonia.</text>
</comment>
<feature type="binding site" evidence="8">
    <location>
        <position position="258"/>
    </location>
    <ligand>
        <name>L-glutamine</name>
        <dbReference type="ChEBI" id="CHEBI:58359"/>
    </ligand>
</feature>
<feature type="active site" evidence="8">
    <location>
        <position position="339"/>
    </location>
</feature>
<dbReference type="PRINTS" id="PR00099">
    <property type="entry name" value="CPSGATASE"/>
</dbReference>
<comment type="catalytic activity">
    <reaction evidence="7 8">
        <text>hydrogencarbonate + L-glutamine + 2 ATP + H2O = carbamoyl phosphate + L-glutamate + 2 ADP + phosphate + 2 H(+)</text>
        <dbReference type="Rhea" id="RHEA:18633"/>
        <dbReference type="ChEBI" id="CHEBI:15377"/>
        <dbReference type="ChEBI" id="CHEBI:15378"/>
        <dbReference type="ChEBI" id="CHEBI:17544"/>
        <dbReference type="ChEBI" id="CHEBI:29985"/>
        <dbReference type="ChEBI" id="CHEBI:30616"/>
        <dbReference type="ChEBI" id="CHEBI:43474"/>
        <dbReference type="ChEBI" id="CHEBI:58228"/>
        <dbReference type="ChEBI" id="CHEBI:58359"/>
        <dbReference type="ChEBI" id="CHEBI:456216"/>
        <dbReference type="EC" id="6.3.5.5"/>
    </reaction>
</comment>
<dbReference type="Proteomes" id="UP000187158">
    <property type="component" value="Unassembled WGS sequence"/>
</dbReference>
<dbReference type="PROSITE" id="PS51273">
    <property type="entry name" value="GATASE_TYPE_1"/>
    <property type="match status" value="1"/>
</dbReference>
<evidence type="ECO:0000256" key="7">
    <source>
        <dbReference type="ARBA" id="ARBA00048816"/>
    </source>
</evidence>
<dbReference type="InterPro" id="IPR002474">
    <property type="entry name" value="CarbamoylP_synth_ssu_N"/>
</dbReference>
<comment type="subunit">
    <text evidence="8">Composed of two chains; the small (or glutamine) chain promotes the hydrolysis of glutamine to ammonia, which is used by the large (or ammonia) chain to synthesize carbamoyl phosphate. Tetramer of heterodimers (alpha,beta)4.</text>
</comment>
<dbReference type="PANTHER" id="PTHR43418">
    <property type="entry name" value="MULTIFUNCTIONAL TRYPTOPHAN BIOSYNTHESIS PROTEIN-RELATED"/>
    <property type="match status" value="1"/>
</dbReference>
<organism evidence="10 11">
    <name type="scientific">Paenibacillus odorifer</name>
    <dbReference type="NCBI Taxonomy" id="189426"/>
    <lineage>
        <taxon>Bacteria</taxon>
        <taxon>Bacillati</taxon>
        <taxon>Bacillota</taxon>
        <taxon>Bacilli</taxon>
        <taxon>Bacillales</taxon>
        <taxon>Paenibacillaceae</taxon>
        <taxon>Paenibacillus</taxon>
    </lineage>
</organism>
<dbReference type="CDD" id="cd01744">
    <property type="entry name" value="GATase1_CPSase"/>
    <property type="match status" value="1"/>
</dbReference>
<feature type="region of interest" description="CPSase" evidence="8">
    <location>
        <begin position="1"/>
        <end position="178"/>
    </location>
</feature>
<evidence type="ECO:0000256" key="1">
    <source>
        <dbReference type="ARBA" id="ARBA00005077"/>
    </source>
</evidence>
<gene>
    <name evidence="8" type="primary">carA</name>
    <name evidence="10" type="ORF">BSO21_15890</name>
</gene>
<feature type="binding site" evidence="8">
    <location>
        <position position="298"/>
    </location>
    <ligand>
        <name>L-glutamine</name>
        <dbReference type="ChEBI" id="CHEBI:58359"/>
    </ligand>
</feature>
<evidence type="ECO:0000259" key="9">
    <source>
        <dbReference type="SMART" id="SM01097"/>
    </source>
</evidence>
<protein>
    <recommendedName>
        <fullName evidence="8">Carbamoyl phosphate synthase small chain</fullName>
        <ecNumber evidence="8">6.3.5.5</ecNumber>
    </recommendedName>
    <alternativeName>
        <fullName evidence="8">Carbamoyl phosphate synthetase glutamine chain</fullName>
    </alternativeName>
</protein>
<name>A0ABX3GM57_9BACL</name>
<comment type="catalytic activity">
    <reaction evidence="8">
        <text>L-glutamine + H2O = L-glutamate + NH4(+)</text>
        <dbReference type="Rhea" id="RHEA:15889"/>
        <dbReference type="ChEBI" id="CHEBI:15377"/>
        <dbReference type="ChEBI" id="CHEBI:28938"/>
        <dbReference type="ChEBI" id="CHEBI:29985"/>
        <dbReference type="ChEBI" id="CHEBI:58359"/>
    </reaction>
</comment>
<dbReference type="NCBIfam" id="TIGR01368">
    <property type="entry name" value="CPSaseIIsmall"/>
    <property type="match status" value="1"/>
</dbReference>
<dbReference type="EC" id="6.3.5.5" evidence="8"/>
<dbReference type="PRINTS" id="PR00097">
    <property type="entry name" value="ANTSNTHASEII"/>
</dbReference>
<dbReference type="Gene3D" id="3.50.30.20">
    <property type="entry name" value="Carbamoyl-phosphate synthase small subunit, N-terminal domain"/>
    <property type="match status" value="1"/>
</dbReference>
<keyword evidence="4 8" id="KW-0547">Nucleotide-binding</keyword>
<feature type="binding site" evidence="8">
    <location>
        <position position="51"/>
    </location>
    <ligand>
        <name>L-glutamine</name>
        <dbReference type="ChEBI" id="CHEBI:58359"/>
    </ligand>
</feature>
<keyword evidence="8" id="KW-0028">Amino-acid biosynthesis</keyword>
<evidence type="ECO:0000256" key="5">
    <source>
        <dbReference type="ARBA" id="ARBA00022840"/>
    </source>
</evidence>
<feature type="active site" evidence="8">
    <location>
        <position position="341"/>
    </location>
</feature>
<feature type="binding site" evidence="8">
    <location>
        <position position="255"/>
    </location>
    <ligand>
        <name>L-glutamine</name>
        <dbReference type="ChEBI" id="CHEBI:58359"/>
    </ligand>
</feature>
<dbReference type="PRINTS" id="PR00096">
    <property type="entry name" value="GATASE"/>
</dbReference>
<keyword evidence="3 8" id="KW-0436">Ligase</keyword>
<comment type="caution">
    <text evidence="10">The sequence shown here is derived from an EMBL/GenBank/DDBJ whole genome shotgun (WGS) entry which is preliminary data.</text>
</comment>
<dbReference type="SMART" id="SM01097">
    <property type="entry name" value="CPSase_sm_chain"/>
    <property type="match status" value="1"/>
</dbReference>
<dbReference type="InterPro" id="IPR017926">
    <property type="entry name" value="GATASE"/>
</dbReference>
<dbReference type="Pfam" id="PF00117">
    <property type="entry name" value="GATase"/>
    <property type="match status" value="1"/>
</dbReference>
<sequence length="399" mass="44279">MKEWKGMQARLLLQDGTLFTGTAFGAEGEKTGEVVFNTGITGYQEVLSDPSYCGQIVTMTYPLIGNYGITRDDFESVRPFVHGFVVRRHEEVPSNWRAEYSVDDLLKEYDIPGISEIDTRMLTRIIRHYGTMKAILTTSNKRVEELMEMMGDTSIEELRNQVARTSTPSMYNSPGTKERIVLVDYGAKAGILRELNNRGCDVVVVPHDVTADEIRRLNPDGIQLSNGPGDPKDVPHAVKTISELLGEYPIFGICLGHQLFALACGADTEKLKFGHRGGNHPVKELESGRCFITSQNHGYTVNEDSVKSTDLEVTHINNNDKTVEGLKHTRYPAFSVQYHPEAAPGPHDSSYLFDRFLQMIADHKANTPVSSRQAQLAANARITAPKPTVKQLEAVKGAL</sequence>
<dbReference type="NCBIfam" id="NF009475">
    <property type="entry name" value="PRK12838.1"/>
    <property type="match status" value="1"/>
</dbReference>
<feature type="binding site" evidence="8">
    <location>
        <position position="296"/>
    </location>
    <ligand>
        <name>L-glutamine</name>
        <dbReference type="ChEBI" id="CHEBI:58359"/>
    </ligand>
</feature>
<evidence type="ECO:0000256" key="3">
    <source>
        <dbReference type="ARBA" id="ARBA00022598"/>
    </source>
</evidence>
<comment type="similarity">
    <text evidence="2 8">Belongs to the CarA family.</text>
</comment>
<reference evidence="10 11" key="1">
    <citation type="submission" date="2016-11" db="EMBL/GenBank/DDBJ databases">
        <title>Paenibacillus species isolates.</title>
        <authorList>
            <person name="Beno S.M."/>
        </authorList>
    </citation>
    <scope>NUCLEOTIDE SEQUENCE [LARGE SCALE GENOMIC DNA]</scope>
    <source>
        <strain evidence="10 11">FSL H7-0433</strain>
    </source>
</reference>
<evidence type="ECO:0000256" key="2">
    <source>
        <dbReference type="ARBA" id="ARBA00007800"/>
    </source>
</evidence>
<dbReference type="EMBL" id="MPVP01000095">
    <property type="protein sequence ID" value="OMD33102.1"/>
    <property type="molecule type" value="Genomic_DNA"/>
</dbReference>
<accession>A0ABX3GM57</accession>
<feature type="active site" description="Nucleophile" evidence="8">
    <location>
        <position position="254"/>
    </location>
</feature>
<keyword evidence="8" id="KW-0665">Pyrimidine biosynthesis</keyword>
<feature type="binding site" evidence="8">
    <location>
        <position position="227"/>
    </location>
    <ligand>
        <name>L-glutamine</name>
        <dbReference type="ChEBI" id="CHEBI:58359"/>
    </ligand>
</feature>
<feature type="binding site" evidence="8">
    <location>
        <position position="229"/>
    </location>
    <ligand>
        <name>L-glutamine</name>
        <dbReference type="ChEBI" id="CHEBI:58359"/>
    </ligand>
</feature>
<dbReference type="SUPFAM" id="SSF52021">
    <property type="entry name" value="Carbamoyl phosphate synthetase, small subunit N-terminal domain"/>
    <property type="match status" value="1"/>
</dbReference>
<dbReference type="InterPro" id="IPR036480">
    <property type="entry name" value="CarbP_synth_ssu_N_sf"/>
</dbReference>
<feature type="domain" description="Carbamoyl-phosphate synthase small subunit N-terminal" evidence="9">
    <location>
        <begin position="7"/>
        <end position="137"/>
    </location>
</feature>
<keyword evidence="6 8" id="KW-0315">Glutamine amidotransferase</keyword>
<comment type="pathway">
    <text evidence="8">Pyrimidine metabolism; UMP biosynthesis via de novo pathway; (S)-dihydroorotate from bicarbonate: step 1/3.</text>
</comment>
<evidence type="ECO:0000256" key="6">
    <source>
        <dbReference type="ARBA" id="ARBA00022962"/>
    </source>
</evidence>
<keyword evidence="11" id="KW-1185">Reference proteome</keyword>
<dbReference type="Gene3D" id="3.40.50.880">
    <property type="match status" value="1"/>
</dbReference>
<proteinExistence type="inferred from homology"/>
<keyword evidence="8" id="KW-0055">Arginine biosynthesis</keyword>
<evidence type="ECO:0000256" key="4">
    <source>
        <dbReference type="ARBA" id="ARBA00022741"/>
    </source>
</evidence>
<evidence type="ECO:0000313" key="10">
    <source>
        <dbReference type="EMBL" id="OMD33102.1"/>
    </source>
</evidence>
<keyword evidence="5 8" id="KW-0067">ATP-binding</keyword>
<evidence type="ECO:0000256" key="8">
    <source>
        <dbReference type="HAMAP-Rule" id="MF_01209"/>
    </source>
</evidence>
<feature type="binding site" evidence="8">
    <location>
        <position position="299"/>
    </location>
    <ligand>
        <name>L-glutamine</name>
        <dbReference type="ChEBI" id="CHEBI:58359"/>
    </ligand>
</feature>
<dbReference type="PANTHER" id="PTHR43418:SF7">
    <property type="entry name" value="CARBAMOYL-PHOSPHATE SYNTHASE SMALL CHAIN"/>
    <property type="match status" value="1"/>
</dbReference>
<dbReference type="InterPro" id="IPR035686">
    <property type="entry name" value="CPSase_GATase1"/>
</dbReference>
<dbReference type="HAMAP" id="MF_01209">
    <property type="entry name" value="CPSase_S_chain"/>
    <property type="match status" value="1"/>
</dbReference>
<comment type="pathway">
    <text evidence="1 8">Amino-acid biosynthesis; L-arginine biosynthesis; carbamoyl phosphate from bicarbonate: step 1/1.</text>
</comment>